<feature type="domain" description="C-type lectin" evidence="3">
    <location>
        <begin position="273"/>
        <end position="366"/>
    </location>
</feature>
<dbReference type="InterPro" id="IPR050111">
    <property type="entry name" value="C-type_lectin/snaclec_domain"/>
</dbReference>
<dbReference type="Gene3D" id="1.20.5.340">
    <property type="match status" value="1"/>
</dbReference>
<keyword evidence="1" id="KW-0430">Lectin</keyword>
<dbReference type="Proteomes" id="UP000242450">
    <property type="component" value="Chromosome 5"/>
</dbReference>
<evidence type="ECO:0000259" key="3">
    <source>
        <dbReference type="PROSITE" id="PS50041"/>
    </source>
</evidence>
<dbReference type="InterPro" id="IPR016186">
    <property type="entry name" value="C-type_lectin-like/link_sf"/>
</dbReference>
<dbReference type="SUPFAM" id="SSF56436">
    <property type="entry name" value="C-type lectin-like"/>
    <property type="match status" value="2"/>
</dbReference>
<gene>
    <name evidence="4" type="ORF">Celaphus_00000938</name>
</gene>
<dbReference type="InterPro" id="IPR016187">
    <property type="entry name" value="CTDL_fold"/>
</dbReference>
<feature type="domain" description="C-type lectin" evidence="3">
    <location>
        <begin position="1"/>
        <end position="80"/>
    </location>
</feature>
<organism evidence="4 5">
    <name type="scientific">Cervus elaphus hippelaphus</name>
    <name type="common">European red deer</name>
    <dbReference type="NCBI Taxonomy" id="46360"/>
    <lineage>
        <taxon>Eukaryota</taxon>
        <taxon>Metazoa</taxon>
        <taxon>Chordata</taxon>
        <taxon>Craniata</taxon>
        <taxon>Vertebrata</taxon>
        <taxon>Euteleostomi</taxon>
        <taxon>Mammalia</taxon>
        <taxon>Eutheria</taxon>
        <taxon>Laurasiatheria</taxon>
        <taxon>Artiodactyla</taxon>
        <taxon>Ruminantia</taxon>
        <taxon>Pecora</taxon>
        <taxon>Cervidae</taxon>
        <taxon>Cervinae</taxon>
        <taxon>Cervus</taxon>
    </lineage>
</organism>
<evidence type="ECO:0000313" key="5">
    <source>
        <dbReference type="Proteomes" id="UP000242450"/>
    </source>
</evidence>
<name>A0A212DAK2_CEREH</name>
<dbReference type="Pfam" id="PF03954">
    <property type="entry name" value="Lectin_N"/>
    <property type="match status" value="2"/>
</dbReference>
<proteinExistence type="predicted"/>
<keyword evidence="5" id="KW-1185">Reference proteome</keyword>
<evidence type="ECO:0000256" key="1">
    <source>
        <dbReference type="ARBA" id="ARBA00022734"/>
    </source>
</evidence>
<keyword evidence="2" id="KW-0175">Coiled coil</keyword>
<comment type="caution">
    <text evidence="4">The sequence shown here is derived from an EMBL/GenBank/DDBJ whole genome shotgun (WGS) entry which is preliminary data.</text>
</comment>
<dbReference type="Pfam" id="PF00059">
    <property type="entry name" value="Lectin_C"/>
    <property type="match status" value="1"/>
</dbReference>
<protein>
    <recommendedName>
        <fullName evidence="3">C-type lectin domain-containing protein</fullName>
    </recommendedName>
</protein>
<dbReference type="AlphaFoldDB" id="A0A212DAK2"/>
<evidence type="ECO:0000256" key="2">
    <source>
        <dbReference type="SAM" id="Coils"/>
    </source>
</evidence>
<dbReference type="GO" id="GO:0030246">
    <property type="term" value="F:carbohydrate binding"/>
    <property type="evidence" value="ECO:0007669"/>
    <property type="project" value="UniProtKB-KW"/>
</dbReference>
<dbReference type="InterPro" id="IPR001304">
    <property type="entry name" value="C-type_lectin-like"/>
</dbReference>
<evidence type="ECO:0000313" key="4">
    <source>
        <dbReference type="EMBL" id="OWK15277.1"/>
    </source>
</evidence>
<dbReference type="PROSITE" id="PS50041">
    <property type="entry name" value="C_TYPE_LECTIN_2"/>
    <property type="match status" value="2"/>
</dbReference>
<dbReference type="OrthoDB" id="2142683at2759"/>
<dbReference type="SMART" id="SM00034">
    <property type="entry name" value="CLECT"/>
    <property type="match status" value="1"/>
</dbReference>
<reference evidence="4 5" key="1">
    <citation type="journal article" date="2018" name="Mol. Genet. Genomics">
        <title>The red deer Cervus elaphus genome CerEla1.0: sequencing, annotating, genes, and chromosomes.</title>
        <authorList>
            <person name="Bana N.A."/>
            <person name="Nyiri A."/>
            <person name="Nagy J."/>
            <person name="Frank K."/>
            <person name="Nagy T."/>
            <person name="Steger V."/>
            <person name="Schiller M."/>
            <person name="Lakatos P."/>
            <person name="Sugar L."/>
            <person name="Horn P."/>
            <person name="Barta E."/>
            <person name="Orosz L."/>
        </authorList>
    </citation>
    <scope>NUCLEOTIDE SEQUENCE [LARGE SCALE GENOMIC DNA]</scope>
    <source>
        <strain evidence="4">Hungarian</strain>
    </source>
</reference>
<dbReference type="EMBL" id="MKHE01000005">
    <property type="protein sequence ID" value="OWK15277.1"/>
    <property type="molecule type" value="Genomic_DNA"/>
</dbReference>
<accession>A0A212DAK2</accession>
<dbReference type="PANTHER" id="PTHR22803">
    <property type="entry name" value="MANNOSE, PHOSPHOLIPASE, LECTIN RECEPTOR RELATED"/>
    <property type="match status" value="1"/>
</dbReference>
<feature type="coiled-coil region" evidence="2">
    <location>
        <begin position="182"/>
        <end position="219"/>
    </location>
</feature>
<dbReference type="Gene3D" id="3.10.100.10">
    <property type="entry name" value="Mannose-Binding Protein A, subunit A"/>
    <property type="match status" value="2"/>
</dbReference>
<sequence>KFIVQHTNPFRAWIGLTDSDGFWKWVDDTDYRHSYKNWAASQPDDWRGHELGGSEDCAEIQRDGRWNDDFCQQVKRWAAHWLSLHFCSNSLRDRVGPNMSVKYEDLQYSESEKKSQGFTEVLFSFQAFLKRLLSSPCLLLLSLGLSLLLASTLRTGFSNFTSNTTAEVQALNSQGGNLQEMITSLKAEVESHKQELQAARSLNDKVLSLENRLEKQLEELKAGTHGAEATPRALYPLPICLAKNLNSLTCKMDALKSNFSQNTACCPANWLEHEGRCYWFSSLGKPWPEAEKDCQLKNAHLDFIQANLRPYFTCMGLSDPDGVWKWVDGSDYETNIKNWKPGQPDDFHGHELGGGEDCAHFYPDGE</sequence>
<feature type="non-terminal residue" evidence="4">
    <location>
        <position position="1"/>
    </location>
</feature>